<reference evidence="1" key="1">
    <citation type="journal article" date="2020" name="Stud. Mycol.">
        <title>101 Dothideomycetes genomes: a test case for predicting lifestyles and emergence of pathogens.</title>
        <authorList>
            <person name="Haridas S."/>
            <person name="Albert R."/>
            <person name="Binder M."/>
            <person name="Bloem J."/>
            <person name="Labutti K."/>
            <person name="Salamov A."/>
            <person name="Andreopoulos B."/>
            <person name="Baker S."/>
            <person name="Barry K."/>
            <person name="Bills G."/>
            <person name="Bluhm B."/>
            <person name="Cannon C."/>
            <person name="Castanera R."/>
            <person name="Culley D."/>
            <person name="Daum C."/>
            <person name="Ezra D."/>
            <person name="Gonzalez J."/>
            <person name="Henrissat B."/>
            <person name="Kuo A."/>
            <person name="Liang C."/>
            <person name="Lipzen A."/>
            <person name="Lutzoni F."/>
            <person name="Magnuson J."/>
            <person name="Mondo S."/>
            <person name="Nolan M."/>
            <person name="Ohm R."/>
            <person name="Pangilinan J."/>
            <person name="Park H.-J."/>
            <person name="Ramirez L."/>
            <person name="Alfaro M."/>
            <person name="Sun H."/>
            <person name="Tritt A."/>
            <person name="Yoshinaga Y."/>
            <person name="Zwiers L.-H."/>
            <person name="Turgeon B."/>
            <person name="Goodwin S."/>
            <person name="Spatafora J."/>
            <person name="Crous P."/>
            <person name="Grigoriev I."/>
        </authorList>
    </citation>
    <scope>NUCLEOTIDE SEQUENCE</scope>
    <source>
        <strain evidence="1">CBS 125425</strain>
    </source>
</reference>
<proteinExistence type="predicted"/>
<protein>
    <submittedName>
        <fullName evidence="1">Uncharacterized protein</fullName>
    </submittedName>
</protein>
<comment type="caution">
    <text evidence="1">The sequence shown here is derived from an EMBL/GenBank/DDBJ whole genome shotgun (WGS) entry which is preliminary data.</text>
</comment>
<evidence type="ECO:0000313" key="1">
    <source>
        <dbReference type="EMBL" id="KAF2727989.1"/>
    </source>
</evidence>
<accession>A0A9P4QK70</accession>
<dbReference type="EMBL" id="ML996301">
    <property type="protein sequence ID" value="KAF2727989.1"/>
    <property type="molecule type" value="Genomic_DNA"/>
</dbReference>
<sequence>MRAIRVAEEATERSRPPPSTSKYIKYWIWPGNGNGGAEVMILKFQGQKIGAGVRPTPLPWHVNCSQAVDVFETRPGGKMVLETDFGKAVAEQTAYEEVARLSWPLSRPRYRKTVRVSAARFAIQFTAAVISNTKSWARKSYRAASGNIRRP</sequence>
<keyword evidence="2" id="KW-1185">Reference proteome</keyword>
<evidence type="ECO:0000313" key="2">
    <source>
        <dbReference type="Proteomes" id="UP000799444"/>
    </source>
</evidence>
<gene>
    <name evidence="1" type="ORF">EJ04DRAFT_122531</name>
</gene>
<dbReference type="AlphaFoldDB" id="A0A9P4QK70"/>
<organism evidence="1 2">
    <name type="scientific">Polyplosphaeria fusca</name>
    <dbReference type="NCBI Taxonomy" id="682080"/>
    <lineage>
        <taxon>Eukaryota</taxon>
        <taxon>Fungi</taxon>
        <taxon>Dikarya</taxon>
        <taxon>Ascomycota</taxon>
        <taxon>Pezizomycotina</taxon>
        <taxon>Dothideomycetes</taxon>
        <taxon>Pleosporomycetidae</taxon>
        <taxon>Pleosporales</taxon>
        <taxon>Tetraplosphaeriaceae</taxon>
        <taxon>Polyplosphaeria</taxon>
    </lineage>
</organism>
<name>A0A9P4QK70_9PLEO</name>
<dbReference type="Proteomes" id="UP000799444">
    <property type="component" value="Unassembled WGS sequence"/>
</dbReference>